<feature type="region of interest" description="Disordered" evidence="1">
    <location>
        <begin position="1"/>
        <end position="64"/>
    </location>
</feature>
<accession>A0ABQ9VRW0</accession>
<comment type="caution">
    <text evidence="3">The sequence shown here is derived from an EMBL/GenBank/DDBJ whole genome shotgun (WGS) entry which is preliminary data.</text>
</comment>
<reference evidence="3 4" key="1">
    <citation type="submission" date="2023-05" db="EMBL/GenBank/DDBJ databases">
        <title>B98-5 Cell Line De Novo Hybrid Assembly: An Optical Mapping Approach.</title>
        <authorList>
            <person name="Kananen K."/>
            <person name="Auerbach J.A."/>
            <person name="Kautto E."/>
            <person name="Blachly J.S."/>
        </authorList>
    </citation>
    <scope>NUCLEOTIDE SEQUENCE [LARGE SCALE GENOMIC DNA]</scope>
    <source>
        <strain evidence="3">B95-8</strain>
        <tissue evidence="3">Cell line</tissue>
    </source>
</reference>
<feature type="domain" description="UBE2O N-terminal SH3-A" evidence="2">
    <location>
        <begin position="68"/>
        <end position="150"/>
    </location>
</feature>
<name>A0ABQ9VRW0_SAGOE</name>
<feature type="compositionally biased region" description="Pro residues" evidence="1">
    <location>
        <begin position="11"/>
        <end position="45"/>
    </location>
</feature>
<keyword evidence="4" id="KW-1185">Reference proteome</keyword>
<keyword evidence="3" id="KW-0436">Ligase</keyword>
<protein>
    <submittedName>
        <fullName evidence="3">E2/E3 hybrid ubiquitin-protein ligase ube2o</fullName>
    </submittedName>
</protein>
<dbReference type="InterPro" id="IPR057732">
    <property type="entry name" value="SH3-A_UBE2O"/>
</dbReference>
<dbReference type="Proteomes" id="UP001266305">
    <property type="component" value="Unassembled WGS sequence"/>
</dbReference>
<feature type="compositionally biased region" description="Basic residues" evidence="1">
    <location>
        <begin position="149"/>
        <end position="158"/>
    </location>
</feature>
<feature type="region of interest" description="Disordered" evidence="1">
    <location>
        <begin position="93"/>
        <end position="124"/>
    </location>
</feature>
<dbReference type="Pfam" id="PF23048">
    <property type="entry name" value="SH3-A_UBE2O"/>
    <property type="match status" value="1"/>
</dbReference>
<evidence type="ECO:0000313" key="4">
    <source>
        <dbReference type="Proteomes" id="UP001266305"/>
    </source>
</evidence>
<organism evidence="3 4">
    <name type="scientific">Saguinus oedipus</name>
    <name type="common">Cotton-top tamarin</name>
    <name type="synonym">Oedipomidas oedipus</name>
    <dbReference type="NCBI Taxonomy" id="9490"/>
    <lineage>
        <taxon>Eukaryota</taxon>
        <taxon>Metazoa</taxon>
        <taxon>Chordata</taxon>
        <taxon>Craniata</taxon>
        <taxon>Vertebrata</taxon>
        <taxon>Euteleostomi</taxon>
        <taxon>Mammalia</taxon>
        <taxon>Eutheria</taxon>
        <taxon>Euarchontoglires</taxon>
        <taxon>Primates</taxon>
        <taxon>Haplorrhini</taxon>
        <taxon>Platyrrhini</taxon>
        <taxon>Cebidae</taxon>
        <taxon>Callitrichinae</taxon>
        <taxon>Saguinus</taxon>
    </lineage>
</organism>
<feature type="compositionally biased region" description="Low complexity" evidence="1">
    <location>
        <begin position="1"/>
        <end position="10"/>
    </location>
</feature>
<evidence type="ECO:0000259" key="2">
    <source>
        <dbReference type="Pfam" id="PF23048"/>
    </source>
</evidence>
<proteinExistence type="predicted"/>
<dbReference type="GO" id="GO:0016874">
    <property type="term" value="F:ligase activity"/>
    <property type="evidence" value="ECO:0007669"/>
    <property type="project" value="UniProtKB-KW"/>
</dbReference>
<evidence type="ECO:0000313" key="3">
    <source>
        <dbReference type="EMBL" id="KAK2112115.1"/>
    </source>
</evidence>
<feature type="compositionally biased region" description="Low complexity" evidence="1">
    <location>
        <begin position="46"/>
        <end position="64"/>
    </location>
</feature>
<dbReference type="EMBL" id="JASSZA010000005">
    <property type="protein sequence ID" value="KAK2112115.1"/>
    <property type="molecule type" value="Genomic_DNA"/>
</dbReference>
<evidence type="ECO:0000256" key="1">
    <source>
        <dbReference type="SAM" id="MobiDB-lite"/>
    </source>
</evidence>
<gene>
    <name evidence="3" type="primary">UBE2O_3</name>
    <name evidence="3" type="ORF">P7K49_011862</name>
</gene>
<sequence>MADPAAQTPSAPAPTQAPAPAPEAVPAPAAVPVPTPTPAPAPAPTPASDSASGPSSDSGPEAGSQRLLFSHDLVSGRYRGSVHFGLVRLIHGEDSDSEGEEEGRGSSGCSEAGGAGHEEGRASPLRRGYVRVQWYPEGVKQHVKETKVRRAGAGRRGRQGVGGPADTGEVRREGPCPERCHCSGRDGRTAPVESMLHAKSLQQPWAHTPAGHCWPGTGRALGFPT</sequence>
<feature type="region of interest" description="Disordered" evidence="1">
    <location>
        <begin position="143"/>
        <end position="176"/>
    </location>
</feature>